<keyword evidence="2" id="KW-0812">Transmembrane</keyword>
<keyword evidence="2" id="KW-0472">Membrane</keyword>
<keyword evidence="2" id="KW-1133">Transmembrane helix</keyword>
<feature type="transmembrane region" description="Helical" evidence="2">
    <location>
        <begin position="142"/>
        <end position="175"/>
    </location>
</feature>
<comment type="caution">
    <text evidence="3">The sequence shown here is derived from an EMBL/GenBank/DDBJ whole genome shotgun (WGS) entry which is preliminary data.</text>
</comment>
<gene>
    <name evidence="3" type="ORF">G6045_16095</name>
</gene>
<keyword evidence="4" id="KW-1185">Reference proteome</keyword>
<evidence type="ECO:0000256" key="2">
    <source>
        <dbReference type="SAM" id="Phobius"/>
    </source>
</evidence>
<evidence type="ECO:0000256" key="1">
    <source>
        <dbReference type="SAM" id="MobiDB-lite"/>
    </source>
</evidence>
<proteinExistence type="predicted"/>
<accession>A0A6G4XID3</accession>
<dbReference type="InterPro" id="IPR026467">
    <property type="entry name" value="Ser/Gly_Cys_C_dom"/>
</dbReference>
<name>A0A6G4XID3_9ACTN</name>
<dbReference type="AlphaFoldDB" id="A0A6G4XID3"/>
<protein>
    <submittedName>
        <fullName evidence="3">TIGR04222 domain-containing membrane protein</fullName>
    </submittedName>
</protein>
<evidence type="ECO:0000313" key="3">
    <source>
        <dbReference type="EMBL" id="NGO77168.1"/>
    </source>
</evidence>
<reference evidence="3 4" key="1">
    <citation type="submission" date="2020-02" db="EMBL/GenBank/DDBJ databases">
        <title>Whole-genome analyses of novel actinobacteria.</title>
        <authorList>
            <person name="Sahin N."/>
            <person name="Tokatli A."/>
        </authorList>
    </citation>
    <scope>NUCLEOTIDE SEQUENCE [LARGE SCALE GENOMIC DNA]</scope>
    <source>
        <strain evidence="3 4">YC504</strain>
    </source>
</reference>
<dbReference type="NCBIfam" id="TIGR04222">
    <property type="entry name" value="near_uncomplex"/>
    <property type="match status" value="1"/>
</dbReference>
<dbReference type="EMBL" id="JAAKZW010000056">
    <property type="protein sequence ID" value="NGO77168.1"/>
    <property type="molecule type" value="Genomic_DNA"/>
</dbReference>
<dbReference type="Proteomes" id="UP000481109">
    <property type="component" value="Unassembled WGS sequence"/>
</dbReference>
<feature type="region of interest" description="Disordered" evidence="1">
    <location>
        <begin position="283"/>
        <end position="326"/>
    </location>
</feature>
<sequence length="326" mass="32840">MEIFAYIMAMAVGLPSLVCLVRRVADRPAPTPAAQVNDVYEAAFLTAGPGRVADMVLAGLAAEGRIEIREPGIVAVREFAPRDRVEAAFLDAFRTASTSSLYWLRVALMRSDAVQATGDSLAGRGLTLRPDDPKPPSRRAPVLSVIGLLLCVWALFVPVASIVLAVFGLIGLLLVVARPRKRVTPAGRAALAAYRRAYETSSDLRIQIALHGLSRIPDRELFVLLSSSARPGARYQSAAPPAYTDSGAGLAVAVVWCGGGSGHAACGGSSCGSSGDSGWSTGGGSGCGSSGGSSCGSSSGGSNCGSSSGGSSCGGGGGGSSCGSSS</sequence>
<organism evidence="3 4">
    <name type="scientific">Streptomyces mesophilus</name>
    <dbReference type="NCBI Taxonomy" id="1775132"/>
    <lineage>
        <taxon>Bacteria</taxon>
        <taxon>Bacillati</taxon>
        <taxon>Actinomycetota</taxon>
        <taxon>Actinomycetes</taxon>
        <taxon>Kitasatosporales</taxon>
        <taxon>Streptomycetaceae</taxon>
        <taxon>Streptomyces</taxon>
    </lineage>
</organism>
<evidence type="ECO:0000313" key="4">
    <source>
        <dbReference type="Proteomes" id="UP000481109"/>
    </source>
</evidence>
<dbReference type="RefSeq" id="WP_165332635.1">
    <property type="nucleotide sequence ID" value="NZ_JAAKZW010000056.1"/>
</dbReference>